<comment type="caution">
    <text evidence="6">The sequence shown here is derived from an EMBL/GenBank/DDBJ whole genome shotgun (WGS) entry which is preliminary data.</text>
</comment>
<dbReference type="PROSITE" id="PS50294">
    <property type="entry name" value="WD_REPEATS_REGION"/>
    <property type="match status" value="1"/>
</dbReference>
<name>A0AAV8YGG2_9CUCU</name>
<comment type="similarity">
    <text evidence="1">Belongs to the WD repeat WDR55 family.</text>
</comment>
<keyword evidence="7" id="KW-1185">Reference proteome</keyword>
<dbReference type="InterPro" id="IPR050505">
    <property type="entry name" value="WDR55/POC1"/>
</dbReference>
<keyword evidence="2 5" id="KW-0853">WD repeat</keyword>
<dbReference type="InterPro" id="IPR036322">
    <property type="entry name" value="WD40_repeat_dom_sf"/>
</dbReference>
<sequence length="168" mass="19286">MGSKVYMQSEEYEEEITCLGLFRRETKLVSGSSKGNLFMYNWEEFGLHSDAFPGTKAAINALIPITENIVIVACEDGNLRATHLFPHRHLGIVGQHDFSVENVDICNTGQFIASSSHDNEIKFWNIHYFEDFEKLSEKHKKHDKKKELRNNLPSSRIKNATDFFSDLC</sequence>
<evidence type="ECO:0000256" key="2">
    <source>
        <dbReference type="ARBA" id="ARBA00022574"/>
    </source>
</evidence>
<proteinExistence type="inferred from homology"/>
<organism evidence="6 7">
    <name type="scientific">Rhamnusium bicolor</name>
    <dbReference type="NCBI Taxonomy" id="1586634"/>
    <lineage>
        <taxon>Eukaryota</taxon>
        <taxon>Metazoa</taxon>
        <taxon>Ecdysozoa</taxon>
        <taxon>Arthropoda</taxon>
        <taxon>Hexapoda</taxon>
        <taxon>Insecta</taxon>
        <taxon>Pterygota</taxon>
        <taxon>Neoptera</taxon>
        <taxon>Endopterygota</taxon>
        <taxon>Coleoptera</taxon>
        <taxon>Polyphaga</taxon>
        <taxon>Cucujiformia</taxon>
        <taxon>Chrysomeloidea</taxon>
        <taxon>Cerambycidae</taxon>
        <taxon>Lepturinae</taxon>
        <taxon>Rhagiini</taxon>
        <taxon>Rhamnusium</taxon>
    </lineage>
</organism>
<dbReference type="PANTHER" id="PTHR44019">
    <property type="entry name" value="WD REPEAT-CONTAINING PROTEIN 55"/>
    <property type="match status" value="1"/>
</dbReference>
<dbReference type="Proteomes" id="UP001162156">
    <property type="component" value="Unassembled WGS sequence"/>
</dbReference>
<dbReference type="AlphaFoldDB" id="A0AAV8YGG2"/>
<accession>A0AAV8YGG2</accession>
<dbReference type="InterPro" id="IPR015943">
    <property type="entry name" value="WD40/YVTN_repeat-like_dom_sf"/>
</dbReference>
<reference evidence="6" key="1">
    <citation type="journal article" date="2023" name="Insect Mol. Biol.">
        <title>Genome sequencing provides insights into the evolution of gene families encoding plant cell wall-degrading enzymes in longhorned beetles.</title>
        <authorList>
            <person name="Shin N.R."/>
            <person name="Okamura Y."/>
            <person name="Kirsch R."/>
            <person name="Pauchet Y."/>
        </authorList>
    </citation>
    <scope>NUCLEOTIDE SEQUENCE</scope>
    <source>
        <strain evidence="6">RBIC_L_NR</strain>
    </source>
</reference>
<dbReference type="PROSITE" id="PS50082">
    <property type="entry name" value="WD_REPEATS_2"/>
    <property type="match status" value="1"/>
</dbReference>
<evidence type="ECO:0000256" key="4">
    <source>
        <dbReference type="ARBA" id="ARBA00023478"/>
    </source>
</evidence>
<evidence type="ECO:0000313" key="6">
    <source>
        <dbReference type="EMBL" id="KAJ8950539.1"/>
    </source>
</evidence>
<gene>
    <name evidence="6" type="ORF">NQ314_007848</name>
</gene>
<dbReference type="PANTHER" id="PTHR44019:SF20">
    <property type="entry name" value="WD REPEAT-CONTAINING PROTEIN 55"/>
    <property type="match status" value="1"/>
</dbReference>
<dbReference type="PROSITE" id="PS00678">
    <property type="entry name" value="WD_REPEATS_1"/>
    <property type="match status" value="1"/>
</dbReference>
<dbReference type="InterPro" id="IPR001680">
    <property type="entry name" value="WD40_rpt"/>
</dbReference>
<feature type="repeat" description="WD" evidence="5">
    <location>
        <begin position="93"/>
        <end position="126"/>
    </location>
</feature>
<dbReference type="SUPFAM" id="SSF50978">
    <property type="entry name" value="WD40 repeat-like"/>
    <property type="match status" value="1"/>
</dbReference>
<evidence type="ECO:0000256" key="1">
    <source>
        <dbReference type="ARBA" id="ARBA00007625"/>
    </source>
</evidence>
<dbReference type="EMBL" id="JANEYF010002169">
    <property type="protein sequence ID" value="KAJ8950539.1"/>
    <property type="molecule type" value="Genomic_DNA"/>
</dbReference>
<dbReference type="SMART" id="SM00320">
    <property type="entry name" value="WD40"/>
    <property type="match status" value="2"/>
</dbReference>
<dbReference type="InterPro" id="IPR019775">
    <property type="entry name" value="WD40_repeat_CS"/>
</dbReference>
<evidence type="ECO:0000313" key="7">
    <source>
        <dbReference type="Proteomes" id="UP001162156"/>
    </source>
</evidence>
<dbReference type="Gene3D" id="2.130.10.10">
    <property type="entry name" value="YVTN repeat-like/Quinoprotein amine dehydrogenase"/>
    <property type="match status" value="1"/>
</dbReference>
<dbReference type="Pfam" id="PF00400">
    <property type="entry name" value="WD40"/>
    <property type="match status" value="1"/>
</dbReference>
<evidence type="ECO:0000256" key="3">
    <source>
        <dbReference type="ARBA" id="ARBA00022737"/>
    </source>
</evidence>
<keyword evidence="3" id="KW-0677">Repeat</keyword>
<evidence type="ECO:0000256" key="5">
    <source>
        <dbReference type="PROSITE-ProRule" id="PRU00221"/>
    </source>
</evidence>
<protein>
    <recommendedName>
        <fullName evidence="4">WD repeat-containing protein 55 homolog</fullName>
    </recommendedName>
</protein>